<accession>A0A4P8IMM3</accession>
<dbReference type="RefSeq" id="WP_137330886.1">
    <property type="nucleotide sequence ID" value="NZ_CP040077.1"/>
</dbReference>
<keyword evidence="1" id="KW-0472">Membrane</keyword>
<keyword evidence="3" id="KW-1185">Reference proteome</keyword>
<sequence>MNYLGERLMICRAVPFKTRVAANTRAASQPEGRPTEAGGTLGKTLAVACSTSQLRIIRRRNLSRRRFQVQQPVELPNYAVGIMLILLAATLVGFLAFLYAGVFILGSLFPDLSYEAALPYLLGGALLGSVFFGWIAKRFCRGKTHLK</sequence>
<keyword evidence="1" id="KW-0812">Transmembrane</keyword>
<evidence type="ECO:0000313" key="2">
    <source>
        <dbReference type="EMBL" id="QCP48044.1"/>
    </source>
</evidence>
<proteinExistence type="predicted"/>
<dbReference type="Proteomes" id="UP000298656">
    <property type="component" value="Chromosome 1"/>
</dbReference>
<gene>
    <name evidence="2" type="ORF">FAZ95_01890</name>
</gene>
<feature type="transmembrane region" description="Helical" evidence="1">
    <location>
        <begin position="117"/>
        <end position="136"/>
    </location>
</feature>
<protein>
    <submittedName>
        <fullName evidence="2">Uncharacterized protein</fullName>
    </submittedName>
</protein>
<name>A0A4P8IMM3_9BURK</name>
<organism evidence="2 3">
    <name type="scientific">Trinickia violacea</name>
    <dbReference type="NCBI Taxonomy" id="2571746"/>
    <lineage>
        <taxon>Bacteria</taxon>
        <taxon>Pseudomonadati</taxon>
        <taxon>Pseudomonadota</taxon>
        <taxon>Betaproteobacteria</taxon>
        <taxon>Burkholderiales</taxon>
        <taxon>Burkholderiaceae</taxon>
        <taxon>Trinickia</taxon>
    </lineage>
</organism>
<reference evidence="2 3" key="1">
    <citation type="submission" date="2019-05" db="EMBL/GenBank/DDBJ databases">
        <title>Burkholderia sp. DHOD12, isolated from subtropical forest soil.</title>
        <authorList>
            <person name="Gao Z.-H."/>
            <person name="Qiu L.-H."/>
        </authorList>
    </citation>
    <scope>NUCLEOTIDE SEQUENCE [LARGE SCALE GENOMIC DNA]</scope>
    <source>
        <strain evidence="2 3">DHOD12</strain>
    </source>
</reference>
<evidence type="ECO:0000256" key="1">
    <source>
        <dbReference type="SAM" id="Phobius"/>
    </source>
</evidence>
<dbReference type="AlphaFoldDB" id="A0A4P8IMM3"/>
<evidence type="ECO:0000313" key="3">
    <source>
        <dbReference type="Proteomes" id="UP000298656"/>
    </source>
</evidence>
<dbReference type="KEGG" id="tvl:FAZ95_01890"/>
<keyword evidence="1" id="KW-1133">Transmembrane helix</keyword>
<dbReference type="EMBL" id="CP040077">
    <property type="protein sequence ID" value="QCP48044.1"/>
    <property type="molecule type" value="Genomic_DNA"/>
</dbReference>
<feature type="transmembrane region" description="Helical" evidence="1">
    <location>
        <begin position="78"/>
        <end position="105"/>
    </location>
</feature>